<feature type="region of interest" description="Disordered" evidence="1">
    <location>
        <begin position="1"/>
        <end position="24"/>
    </location>
</feature>
<evidence type="ECO:0000256" key="1">
    <source>
        <dbReference type="SAM" id="MobiDB-lite"/>
    </source>
</evidence>
<dbReference type="Proteomes" id="UP001396898">
    <property type="component" value="Unassembled WGS sequence"/>
</dbReference>
<gene>
    <name evidence="2" type="ORF">PG991_005811</name>
</gene>
<evidence type="ECO:0000313" key="2">
    <source>
        <dbReference type="EMBL" id="KAK8028755.1"/>
    </source>
</evidence>
<reference evidence="2 3" key="1">
    <citation type="submission" date="2023-01" db="EMBL/GenBank/DDBJ databases">
        <title>Analysis of 21 Apiospora genomes using comparative genomics revels a genus with tremendous synthesis potential of carbohydrate active enzymes and secondary metabolites.</title>
        <authorList>
            <person name="Sorensen T."/>
        </authorList>
    </citation>
    <scope>NUCLEOTIDE SEQUENCE [LARGE SCALE GENOMIC DNA]</scope>
    <source>
        <strain evidence="2 3">CBS 20057</strain>
    </source>
</reference>
<evidence type="ECO:0000313" key="3">
    <source>
        <dbReference type="Proteomes" id="UP001396898"/>
    </source>
</evidence>
<organism evidence="2 3">
    <name type="scientific">Apiospora marii</name>
    <dbReference type="NCBI Taxonomy" id="335849"/>
    <lineage>
        <taxon>Eukaryota</taxon>
        <taxon>Fungi</taxon>
        <taxon>Dikarya</taxon>
        <taxon>Ascomycota</taxon>
        <taxon>Pezizomycotina</taxon>
        <taxon>Sordariomycetes</taxon>
        <taxon>Xylariomycetidae</taxon>
        <taxon>Amphisphaeriales</taxon>
        <taxon>Apiosporaceae</taxon>
        <taxon>Apiospora</taxon>
    </lineage>
</organism>
<accession>A0ABR1SBJ3</accession>
<sequence>MGVDASGLLEGWDTPTHPGGTSSQLIIRSEDGPVERILEGHKPVDKKCLHVHDLVLEANPDGSPYISGDRVLAIFIELDEFSPDSFLVTEYLLNSGPLIRDLRVGMTMIWVIDIGIYASFEDGMVECWLCRGQLGHFAELNIQEGRNVPQVEDAGVAQLDRLVKQLLIGQHALRDGIPAKPKVLPVIERWERCLSILRRLPAELHGGGLGQ</sequence>
<dbReference type="EMBL" id="JAQQWI010000007">
    <property type="protein sequence ID" value="KAK8028755.1"/>
    <property type="molecule type" value="Genomic_DNA"/>
</dbReference>
<protein>
    <submittedName>
        <fullName evidence="2">Uncharacterized protein</fullName>
    </submittedName>
</protein>
<name>A0ABR1SBJ3_9PEZI</name>
<comment type="caution">
    <text evidence="2">The sequence shown here is derived from an EMBL/GenBank/DDBJ whole genome shotgun (WGS) entry which is preliminary data.</text>
</comment>
<proteinExistence type="predicted"/>
<keyword evidence="3" id="KW-1185">Reference proteome</keyword>